<dbReference type="RefSeq" id="WP_050518792.1">
    <property type="nucleotide sequence ID" value="NZ_FOCO01000002.1"/>
</dbReference>
<dbReference type="SUPFAM" id="SSF55620">
    <property type="entry name" value="Tetrahydrobiopterin biosynthesis enzymes-like"/>
    <property type="match status" value="1"/>
</dbReference>
<dbReference type="Pfam" id="PF02152">
    <property type="entry name" value="FolB"/>
    <property type="match status" value="1"/>
</dbReference>
<dbReference type="InterPro" id="IPR043133">
    <property type="entry name" value="GTP-CH-I_C/QueF"/>
</dbReference>
<keyword evidence="3" id="KW-1185">Reference proteome</keyword>
<dbReference type="AlphaFoldDB" id="A0A1H8B033"/>
<dbReference type="OrthoDB" id="7678026at2"/>
<feature type="domain" description="Dihydroneopterin aldolase/epimerase" evidence="1">
    <location>
        <begin position="28"/>
        <end position="136"/>
    </location>
</feature>
<name>A0A1H8B033_9RHOB</name>
<evidence type="ECO:0000259" key="1">
    <source>
        <dbReference type="SMART" id="SM00905"/>
    </source>
</evidence>
<proteinExistence type="predicted"/>
<dbReference type="SMART" id="SM00905">
    <property type="entry name" value="FolB"/>
    <property type="match status" value="1"/>
</dbReference>
<dbReference type="STRING" id="1077947.SAMN05216227_100246"/>
<evidence type="ECO:0000313" key="3">
    <source>
        <dbReference type="Proteomes" id="UP000183002"/>
    </source>
</evidence>
<dbReference type="Gene3D" id="3.30.1130.10">
    <property type="match status" value="1"/>
</dbReference>
<reference evidence="2 3" key="1">
    <citation type="submission" date="2016-10" db="EMBL/GenBank/DDBJ databases">
        <authorList>
            <person name="de Groot N.N."/>
        </authorList>
    </citation>
    <scope>NUCLEOTIDE SEQUENCE [LARGE SCALE GENOMIC DNA]</scope>
    <source>
        <strain evidence="2 3">CGMCC 1.10836</strain>
    </source>
</reference>
<protein>
    <submittedName>
        <fullName evidence="2">Dihydroneopterin aldolase</fullName>
    </submittedName>
</protein>
<sequence>MTSDLSHAFDHPDARVAGLVGDDPADRISVRDYVVEVEIGAFAQERGVLQKVRFNIVVEVAKVPQPLDDDVDLILSYDRLTQAVGHELCAERVNLLETLAERVALRILAEPQALRVFLRIEKIDRGPYDLGVEIVRSKAAVAVDALAAPRPVVVYLGDPGALTGAIAALDGAAPLIIVTAVPDLPLPVSGDPQGQRRIALLAMEQAAWALAGRDARCFVVGTRTELDWALRNGQISVWAPSRMVMDAVVPPQGDGLALAAWLAAQMQALELVVVGVPAPDATIPVRALVL</sequence>
<dbReference type="Proteomes" id="UP000183002">
    <property type="component" value="Unassembled WGS sequence"/>
</dbReference>
<organism evidence="2 3">
    <name type="scientific">Pseudorhodobacter antarcticus</name>
    <dbReference type="NCBI Taxonomy" id="1077947"/>
    <lineage>
        <taxon>Bacteria</taxon>
        <taxon>Pseudomonadati</taxon>
        <taxon>Pseudomonadota</taxon>
        <taxon>Alphaproteobacteria</taxon>
        <taxon>Rhodobacterales</taxon>
        <taxon>Paracoccaceae</taxon>
        <taxon>Pseudorhodobacter</taxon>
    </lineage>
</organism>
<dbReference type="EMBL" id="FOCO01000002">
    <property type="protein sequence ID" value="SEM75514.1"/>
    <property type="molecule type" value="Genomic_DNA"/>
</dbReference>
<dbReference type="GO" id="GO:0004150">
    <property type="term" value="F:dihydroneopterin aldolase activity"/>
    <property type="evidence" value="ECO:0007669"/>
    <property type="project" value="InterPro"/>
</dbReference>
<evidence type="ECO:0000313" key="2">
    <source>
        <dbReference type="EMBL" id="SEM75514.1"/>
    </source>
</evidence>
<dbReference type="InterPro" id="IPR006157">
    <property type="entry name" value="FolB_dom"/>
</dbReference>
<gene>
    <name evidence="2" type="ORF">SAMN05216227_100246</name>
</gene>
<dbReference type="GO" id="GO:0006760">
    <property type="term" value="P:folic acid-containing compound metabolic process"/>
    <property type="evidence" value="ECO:0007669"/>
    <property type="project" value="InterPro"/>
</dbReference>
<accession>A0A1H8B033</accession>